<keyword evidence="1" id="KW-0418">Kinase</keyword>
<reference evidence="1 2" key="1">
    <citation type="journal article" date="2019" name="Anaerobe">
        <title>Detection of Robinsoniella peoriensis in multiple bone samples of a trauma patient.</title>
        <authorList>
            <person name="Schrottner P."/>
            <person name="Hartwich K."/>
            <person name="Bunk B."/>
            <person name="Schober I."/>
            <person name="Helbig S."/>
            <person name="Rudolph W.W."/>
            <person name="Gunzer F."/>
        </authorList>
    </citation>
    <scope>NUCLEOTIDE SEQUENCE [LARGE SCALE GENOMIC DNA]</scope>
    <source>
        <strain evidence="1 2">DSM 106044</strain>
    </source>
</reference>
<dbReference type="InterPro" id="IPR043129">
    <property type="entry name" value="ATPase_NBD"/>
</dbReference>
<dbReference type="EMBL" id="QGQD01000060">
    <property type="protein sequence ID" value="TLD00026.1"/>
    <property type="molecule type" value="Genomic_DNA"/>
</dbReference>
<dbReference type="STRING" id="180332.GCA_000797495_03314"/>
<dbReference type="GO" id="GO:0016773">
    <property type="term" value="F:phosphotransferase activity, alcohol group as acceptor"/>
    <property type="evidence" value="ECO:0007669"/>
    <property type="project" value="InterPro"/>
</dbReference>
<dbReference type="InterPro" id="IPR005338">
    <property type="entry name" value="Anhydro_N_Ac-Mur_kinase"/>
</dbReference>
<evidence type="ECO:0000313" key="1">
    <source>
        <dbReference type="EMBL" id="TLD00026.1"/>
    </source>
</evidence>
<comment type="caution">
    <text evidence="1">The sequence shown here is derived from an EMBL/GenBank/DDBJ whole genome shotgun (WGS) entry which is preliminary data.</text>
</comment>
<name>A0A4U8QDH6_9FIRM</name>
<dbReference type="PANTHER" id="PTHR30605:SF0">
    <property type="entry name" value="ANHYDRO-N-ACETYLMURAMIC ACID KINASE"/>
    <property type="match status" value="1"/>
</dbReference>
<keyword evidence="2" id="KW-1185">Reference proteome</keyword>
<keyword evidence="1" id="KW-0808">Transferase</keyword>
<evidence type="ECO:0000313" key="2">
    <source>
        <dbReference type="Proteomes" id="UP000306509"/>
    </source>
</evidence>
<dbReference type="GO" id="GO:0009254">
    <property type="term" value="P:peptidoglycan turnover"/>
    <property type="evidence" value="ECO:0007669"/>
    <property type="project" value="InterPro"/>
</dbReference>
<organism evidence="1 2">
    <name type="scientific">Robinsoniella peoriensis</name>
    <dbReference type="NCBI Taxonomy" id="180332"/>
    <lineage>
        <taxon>Bacteria</taxon>
        <taxon>Bacillati</taxon>
        <taxon>Bacillota</taxon>
        <taxon>Clostridia</taxon>
        <taxon>Lachnospirales</taxon>
        <taxon>Lachnospiraceae</taxon>
        <taxon>Robinsoniella</taxon>
    </lineage>
</organism>
<dbReference type="GO" id="GO:0016301">
    <property type="term" value="F:kinase activity"/>
    <property type="evidence" value="ECO:0007669"/>
    <property type="project" value="UniProtKB-KW"/>
</dbReference>
<dbReference type="Proteomes" id="UP000306509">
    <property type="component" value="Unassembled WGS sequence"/>
</dbReference>
<dbReference type="AlphaFoldDB" id="A0A4U8QDH6"/>
<sequence length="412" mass="45286">MDLIMGMNSGSSFDGIDVVLAETEMDADGFPKAPRFIAGGSYDWPEEVKEIVTASFENKVDMVGLNRLNYICGAVFAEKAVQFMKENNINSRDIKVLGLDTQTIYQEQPDHKAIAEMTVEQKADWPGRWLSKAYPAGFQMGESSVIANLTDIDTVTHFRPADHTWGGSAAPLMPYLDFIMFRKKENPSMTLNIGGIANLHLASKDRRQMFGFDTGPGNVISNYMCKKLFGLEYDKDGMIAERGNVNADLLDHFMKHPFFDRPVPRSGWIADYSAEYIDSVIEKFKYLPKEDIIATACAFTGAAVAKSMTDNIPADIIAKTNTLYASGGGVKNPAIMKEIQARIPQNIRLTTSAEIGIPPEYKEAVKFATIAYSTIHCVPGNIPAAGHASQYAILGKIALAPRNIKGGAEFVR</sequence>
<dbReference type="GO" id="GO:0006040">
    <property type="term" value="P:amino sugar metabolic process"/>
    <property type="evidence" value="ECO:0007669"/>
    <property type="project" value="InterPro"/>
</dbReference>
<protein>
    <submittedName>
        <fullName evidence="1">Anhydro-N-acetylmuramic acid kinase</fullName>
        <ecNumber evidence="1">2.7.1.170</ecNumber>
    </submittedName>
</protein>
<dbReference type="PANTHER" id="PTHR30605">
    <property type="entry name" value="ANHYDRO-N-ACETYLMURAMIC ACID KINASE"/>
    <property type="match status" value="1"/>
</dbReference>
<dbReference type="EC" id="2.7.1.170" evidence="1"/>
<dbReference type="RefSeq" id="WP_138002848.1">
    <property type="nucleotide sequence ID" value="NZ_QGQD01000060.1"/>
</dbReference>
<dbReference type="GO" id="GO:0005524">
    <property type="term" value="F:ATP binding"/>
    <property type="evidence" value="ECO:0007669"/>
    <property type="project" value="InterPro"/>
</dbReference>
<dbReference type="SUPFAM" id="SSF53067">
    <property type="entry name" value="Actin-like ATPase domain"/>
    <property type="match status" value="1"/>
</dbReference>
<gene>
    <name evidence="1" type="primary">anmK</name>
    <name evidence="1" type="ORF">DSM106044_03116</name>
</gene>
<dbReference type="Pfam" id="PF03702">
    <property type="entry name" value="AnmK"/>
    <property type="match status" value="2"/>
</dbReference>
<accession>A0A4U8QDH6</accession>
<proteinExistence type="predicted"/>
<dbReference type="Gene3D" id="3.30.420.40">
    <property type="match status" value="2"/>
</dbReference>